<gene>
    <name evidence="1" type="ORF">CQA66_03115</name>
</gene>
<dbReference type="GO" id="GO:0008758">
    <property type="term" value="F:UDP-2,3-diacylglucosamine hydrolase activity"/>
    <property type="evidence" value="ECO:0007669"/>
    <property type="project" value="TreeGrafter"/>
</dbReference>
<protein>
    <recommendedName>
        <fullName evidence="3">Calcineurin-like phosphoesterase domain-containing protein</fullName>
    </recommendedName>
</protein>
<organism evidence="1 2">
    <name type="scientific">Helicobacter aurati</name>
    <dbReference type="NCBI Taxonomy" id="137778"/>
    <lineage>
        <taxon>Bacteria</taxon>
        <taxon>Pseudomonadati</taxon>
        <taxon>Campylobacterota</taxon>
        <taxon>Epsilonproteobacteria</taxon>
        <taxon>Campylobacterales</taxon>
        <taxon>Helicobacteraceae</taxon>
        <taxon>Helicobacter</taxon>
    </lineage>
</organism>
<accession>A0A3D8J5Z8</accession>
<dbReference type="PANTHER" id="PTHR34990">
    <property type="entry name" value="UDP-2,3-DIACYLGLUCOSAMINE HYDROLASE-RELATED"/>
    <property type="match status" value="1"/>
</dbReference>
<evidence type="ECO:0000313" key="1">
    <source>
        <dbReference type="EMBL" id="RDU72893.1"/>
    </source>
</evidence>
<evidence type="ECO:0008006" key="3">
    <source>
        <dbReference type="Google" id="ProtNLM"/>
    </source>
</evidence>
<evidence type="ECO:0000313" key="2">
    <source>
        <dbReference type="Proteomes" id="UP000256424"/>
    </source>
</evidence>
<dbReference type="EMBL" id="NXLW01000004">
    <property type="protein sequence ID" value="RDU72893.1"/>
    <property type="molecule type" value="Genomic_DNA"/>
</dbReference>
<dbReference type="PANTHER" id="PTHR34990:SF2">
    <property type="entry name" value="BLL8164 PROTEIN"/>
    <property type="match status" value="1"/>
</dbReference>
<keyword evidence="2" id="KW-1185">Reference proteome</keyword>
<dbReference type="SUPFAM" id="SSF56300">
    <property type="entry name" value="Metallo-dependent phosphatases"/>
    <property type="match status" value="1"/>
</dbReference>
<dbReference type="Gene3D" id="3.60.21.10">
    <property type="match status" value="1"/>
</dbReference>
<dbReference type="GO" id="GO:0016020">
    <property type="term" value="C:membrane"/>
    <property type="evidence" value="ECO:0007669"/>
    <property type="project" value="GOC"/>
</dbReference>
<name>A0A3D8J5Z8_9HELI</name>
<dbReference type="OrthoDB" id="270739at2"/>
<dbReference type="InterPro" id="IPR043461">
    <property type="entry name" value="LpxH-like"/>
</dbReference>
<sequence>MTFIEDIILQEDAIFIADSHFKQGNNKLKKFFLCIPKGIQVFLMGDIFHLLIGALQSSRLENHELICIISQLSLTNTIIFLEGNHDFSLQHIWRDTLDSPANTTHHIQYNPNNIRIYTYYMQPIILKNWKNNTCILAHGDLWINSFYNQYRKILNSNVSIFLFKVLDRLSCGIIYRNISRRVSQRITAEFSFYRSDFKEFMLKRIRQYQKHIIVPLTENNNVKHDDIFYIIEGHFHLGQSLHQDNIHYIALPSLYCTKTY</sequence>
<reference evidence="1 2" key="1">
    <citation type="submission" date="2018-04" db="EMBL/GenBank/DDBJ databases">
        <title>Novel Campyloabacter and Helicobacter Species and Strains.</title>
        <authorList>
            <person name="Mannion A.J."/>
            <person name="Shen Z."/>
            <person name="Fox J.G."/>
        </authorList>
    </citation>
    <scope>NUCLEOTIDE SEQUENCE [LARGE SCALE GENOMIC DNA]</scope>
    <source>
        <strain evidence="1 2">MIT 97-5075</strain>
    </source>
</reference>
<dbReference type="AlphaFoldDB" id="A0A3D8J5Z8"/>
<comment type="caution">
    <text evidence="1">The sequence shown here is derived from an EMBL/GenBank/DDBJ whole genome shotgun (WGS) entry which is preliminary data.</text>
</comment>
<dbReference type="Proteomes" id="UP000256424">
    <property type="component" value="Unassembled WGS sequence"/>
</dbReference>
<dbReference type="RefSeq" id="WP_104763169.1">
    <property type="nucleotide sequence ID" value="NZ_FZPM01000014.1"/>
</dbReference>
<proteinExistence type="predicted"/>
<dbReference type="GO" id="GO:0009245">
    <property type="term" value="P:lipid A biosynthetic process"/>
    <property type="evidence" value="ECO:0007669"/>
    <property type="project" value="TreeGrafter"/>
</dbReference>
<dbReference type="InterPro" id="IPR029052">
    <property type="entry name" value="Metallo-depent_PP-like"/>
</dbReference>